<organism evidence="1 2">
    <name type="scientific">Rotaria magnacalcarata</name>
    <dbReference type="NCBI Taxonomy" id="392030"/>
    <lineage>
        <taxon>Eukaryota</taxon>
        <taxon>Metazoa</taxon>
        <taxon>Spiralia</taxon>
        <taxon>Gnathifera</taxon>
        <taxon>Rotifera</taxon>
        <taxon>Eurotatoria</taxon>
        <taxon>Bdelloidea</taxon>
        <taxon>Philodinida</taxon>
        <taxon>Philodinidae</taxon>
        <taxon>Rotaria</taxon>
    </lineage>
</organism>
<evidence type="ECO:0000313" key="2">
    <source>
        <dbReference type="Proteomes" id="UP000663842"/>
    </source>
</evidence>
<reference evidence="1" key="1">
    <citation type="submission" date="2021-02" db="EMBL/GenBank/DDBJ databases">
        <authorList>
            <person name="Nowell W R."/>
        </authorList>
    </citation>
    <scope>NUCLEOTIDE SEQUENCE</scope>
</reference>
<comment type="caution">
    <text evidence="1">The sequence shown here is derived from an EMBL/GenBank/DDBJ whole genome shotgun (WGS) entry which is preliminary data.</text>
</comment>
<dbReference type="EMBL" id="CAJOBF010000092">
    <property type="protein sequence ID" value="CAF3744256.1"/>
    <property type="molecule type" value="Genomic_DNA"/>
</dbReference>
<name>A0A818XQT4_9BILA</name>
<accession>A0A818XQT4</accession>
<evidence type="ECO:0000313" key="1">
    <source>
        <dbReference type="EMBL" id="CAF3744256.1"/>
    </source>
</evidence>
<gene>
    <name evidence="1" type="ORF">UXM345_LOCUS1620</name>
</gene>
<proteinExistence type="predicted"/>
<dbReference type="Proteomes" id="UP000663842">
    <property type="component" value="Unassembled WGS sequence"/>
</dbReference>
<dbReference type="AlphaFoldDB" id="A0A818XQT4"/>
<protein>
    <submittedName>
        <fullName evidence="1">Uncharacterized protein</fullName>
    </submittedName>
</protein>
<sequence length="692" mass="80350">MSSFQKGLCPVCRVSVQVKNFRRHWNTNHERHERKRTYNEVFNNLKANILDQDKTVPITPIETFFESKRRRFASNDNAQDFDPLSRLLSNSDVYSINSNNNNISGCDLLVIRQLFEDMFAELENEKHFIYRDSVINENDAITSTENAMVHNINRDMTVNDNIIVNDVLMSLHDLISDIDNNRIENENYDTTLCMNSISTIVVQDTHQNINDNEVSCSSAYPPINRPPCIKISLPGVRFITDQELKFVDEQRLLLNDNTWFLNDVVGKSKPSRSWFTEARSIWLRAVFSEKKYGLLCNVCAQEAKCQIRLIRNKGTFISRPYWKLEHKGLSGIRQHKESELHKQCLMKYESKLHSETYGTIIEQLNSTKVNTREASLDYLRAVARSFIFLLQQEFAFMNLKDLIKLQQLNLSEPIVRWLSVANKKESYWSGESRADWLISAGVTRARETHWAYHCQIANFAWTHLVAIVSALIQIGESSADGSDTANGYAIRFVNEIFICLDSTVVRIKNALSEFDYDTYNQKIKVCRNALPVTQRTPYSTRSYRSTNNNLNQDNTNADMQTDLNSFGTKFINSTLQSIDERFGEDSRIIMDNILMFTKLNEYNNDEVLKNPLTNLYCSPMHYNHKVYERTDEPLLCFRNLEKELPQLRVLLKTSKNDIQEKKENNGMDDEVCLLDVVKFLSVNGQYLVPEWF</sequence>